<dbReference type="PANTHER" id="PTHR14239">
    <property type="entry name" value="DUDULIN-RELATED"/>
    <property type="match status" value="1"/>
</dbReference>
<reference evidence="4" key="1">
    <citation type="journal article" date="2019" name="Int. J. Syst. Evol. Microbiol.">
        <title>The Global Catalogue of Microorganisms (GCM) 10K type strain sequencing project: providing services to taxonomists for standard genome sequencing and annotation.</title>
        <authorList>
            <consortium name="The Broad Institute Genomics Platform"/>
            <consortium name="The Broad Institute Genome Sequencing Center for Infectious Disease"/>
            <person name="Wu L."/>
            <person name="Ma J."/>
        </authorList>
    </citation>
    <scope>NUCLEOTIDE SEQUENCE [LARGE SCALE GENOMIC DNA]</scope>
    <source>
        <strain evidence="4">JCM 18081</strain>
    </source>
</reference>
<keyword evidence="4" id="KW-1185">Reference proteome</keyword>
<dbReference type="InterPro" id="IPR036291">
    <property type="entry name" value="NAD(P)-bd_dom_sf"/>
</dbReference>
<dbReference type="InterPro" id="IPR051267">
    <property type="entry name" value="STEAP_metalloreductase"/>
</dbReference>
<dbReference type="InterPro" id="IPR028939">
    <property type="entry name" value="P5C_Rdtase_cat_N"/>
</dbReference>
<protein>
    <submittedName>
        <fullName evidence="3">NAD(P)-binding domain-containing protein</fullName>
    </submittedName>
</protein>
<name>A0ABP9BPX1_9ACTN</name>
<gene>
    <name evidence="3" type="ORF">GCM10023220_28030</name>
</gene>
<dbReference type="RefSeq" id="WP_345619864.1">
    <property type="nucleotide sequence ID" value="NZ_BAABIG010000024.1"/>
</dbReference>
<dbReference type="Gene3D" id="3.40.50.720">
    <property type="entry name" value="NAD(P)-binding Rossmann-like Domain"/>
    <property type="match status" value="1"/>
</dbReference>
<evidence type="ECO:0000256" key="1">
    <source>
        <dbReference type="ARBA" id="ARBA00023002"/>
    </source>
</evidence>
<evidence type="ECO:0000313" key="3">
    <source>
        <dbReference type="EMBL" id="GAA4798566.1"/>
    </source>
</evidence>
<dbReference type="EMBL" id="BAABIG010000024">
    <property type="protein sequence ID" value="GAA4798566.1"/>
    <property type="molecule type" value="Genomic_DNA"/>
</dbReference>
<accession>A0ABP9BPX1</accession>
<evidence type="ECO:0000313" key="4">
    <source>
        <dbReference type="Proteomes" id="UP001501265"/>
    </source>
</evidence>
<feature type="domain" description="Pyrroline-5-carboxylate reductase catalytic N-terminal" evidence="2">
    <location>
        <begin position="3"/>
        <end position="82"/>
    </location>
</feature>
<organism evidence="3 4">
    <name type="scientific">Streptomyces ziwulingensis</name>
    <dbReference type="NCBI Taxonomy" id="1045501"/>
    <lineage>
        <taxon>Bacteria</taxon>
        <taxon>Bacillati</taxon>
        <taxon>Actinomycetota</taxon>
        <taxon>Actinomycetes</taxon>
        <taxon>Kitasatosporales</taxon>
        <taxon>Streptomycetaceae</taxon>
        <taxon>Streptomyces</taxon>
    </lineage>
</organism>
<comment type="caution">
    <text evidence="3">The sequence shown here is derived from an EMBL/GenBank/DDBJ whole genome shotgun (WGS) entry which is preliminary data.</text>
</comment>
<proteinExistence type="predicted"/>
<dbReference type="Proteomes" id="UP001501265">
    <property type="component" value="Unassembled WGS sequence"/>
</dbReference>
<dbReference type="Pfam" id="PF03807">
    <property type="entry name" value="F420_oxidored"/>
    <property type="match status" value="1"/>
</dbReference>
<dbReference type="SUPFAM" id="SSF51735">
    <property type="entry name" value="NAD(P)-binding Rossmann-fold domains"/>
    <property type="match status" value="1"/>
</dbReference>
<dbReference type="PANTHER" id="PTHR14239:SF10">
    <property type="entry name" value="REDUCTASE"/>
    <property type="match status" value="1"/>
</dbReference>
<sequence length="198" mass="20141">MNIAVLGTGRVGSTLGARLTSRGHRVLYGSRTPTGADRLDHRGAVASSDLVVTAVPGGDVLGVLDEIGDEALGDKILLDPSATITPRAATGHTGGGVAGRVQRRFPRTRVVKALNTMNFAIMVDPLASVPAATVFVSGDDVAAKGVVTGLLGDLGWPATGIIDLGGIDTAAATEQAGALYFAIVRALGDTRFNLAVSR</sequence>
<evidence type="ECO:0000259" key="2">
    <source>
        <dbReference type="Pfam" id="PF03807"/>
    </source>
</evidence>
<keyword evidence="1" id="KW-0560">Oxidoreductase</keyword>